<reference evidence="2" key="2">
    <citation type="submission" date="2023-06" db="EMBL/GenBank/DDBJ databases">
        <authorList>
            <consortium name="Lawrence Berkeley National Laboratory"/>
            <person name="Haridas S."/>
            <person name="Hensen N."/>
            <person name="Bonometti L."/>
            <person name="Westerberg I."/>
            <person name="Brannstrom I.O."/>
            <person name="Guillou S."/>
            <person name="Cros-Aarteil S."/>
            <person name="Calhoun S."/>
            <person name="Kuo A."/>
            <person name="Mondo S."/>
            <person name="Pangilinan J."/>
            <person name="Riley R."/>
            <person name="Labutti K."/>
            <person name="Andreopoulos B."/>
            <person name="Lipzen A."/>
            <person name="Chen C."/>
            <person name="Yanf M."/>
            <person name="Daum C."/>
            <person name="Ng V."/>
            <person name="Clum A."/>
            <person name="Steindorff A."/>
            <person name="Ohm R."/>
            <person name="Martin F."/>
            <person name="Silar P."/>
            <person name="Natvig D."/>
            <person name="Lalanne C."/>
            <person name="Gautier V."/>
            <person name="Ament-Velasquez S.L."/>
            <person name="Kruys A."/>
            <person name="Hutchinson M.I."/>
            <person name="Powell A.J."/>
            <person name="Barry K."/>
            <person name="Miller A.N."/>
            <person name="Grigoriev I.V."/>
            <person name="Debuchy R."/>
            <person name="Gladieux P."/>
            <person name="Thoren M.H."/>
            <person name="Johannesson H."/>
        </authorList>
    </citation>
    <scope>NUCLEOTIDE SEQUENCE</scope>
    <source>
        <strain evidence="2">CBS 955.72</strain>
    </source>
</reference>
<comment type="caution">
    <text evidence="2">The sequence shown here is derived from an EMBL/GenBank/DDBJ whole genome shotgun (WGS) entry which is preliminary data.</text>
</comment>
<organism evidence="2 3">
    <name type="scientific">Lasiosphaeria hispida</name>
    <dbReference type="NCBI Taxonomy" id="260671"/>
    <lineage>
        <taxon>Eukaryota</taxon>
        <taxon>Fungi</taxon>
        <taxon>Dikarya</taxon>
        <taxon>Ascomycota</taxon>
        <taxon>Pezizomycotina</taxon>
        <taxon>Sordariomycetes</taxon>
        <taxon>Sordariomycetidae</taxon>
        <taxon>Sordariales</taxon>
        <taxon>Lasiosphaeriaceae</taxon>
        <taxon>Lasiosphaeria</taxon>
    </lineage>
</organism>
<reference evidence="2" key="1">
    <citation type="journal article" date="2023" name="Mol. Phylogenet. Evol.">
        <title>Genome-scale phylogeny and comparative genomics of the fungal order Sordariales.</title>
        <authorList>
            <person name="Hensen N."/>
            <person name="Bonometti L."/>
            <person name="Westerberg I."/>
            <person name="Brannstrom I.O."/>
            <person name="Guillou S."/>
            <person name="Cros-Aarteil S."/>
            <person name="Calhoun S."/>
            <person name="Haridas S."/>
            <person name="Kuo A."/>
            <person name="Mondo S."/>
            <person name="Pangilinan J."/>
            <person name="Riley R."/>
            <person name="LaButti K."/>
            <person name="Andreopoulos B."/>
            <person name="Lipzen A."/>
            <person name="Chen C."/>
            <person name="Yan M."/>
            <person name="Daum C."/>
            <person name="Ng V."/>
            <person name="Clum A."/>
            <person name="Steindorff A."/>
            <person name="Ohm R.A."/>
            <person name="Martin F."/>
            <person name="Silar P."/>
            <person name="Natvig D.O."/>
            <person name="Lalanne C."/>
            <person name="Gautier V."/>
            <person name="Ament-Velasquez S.L."/>
            <person name="Kruys A."/>
            <person name="Hutchinson M.I."/>
            <person name="Powell A.J."/>
            <person name="Barry K."/>
            <person name="Miller A.N."/>
            <person name="Grigoriev I.V."/>
            <person name="Debuchy R."/>
            <person name="Gladieux P."/>
            <person name="Hiltunen Thoren M."/>
            <person name="Johannesson H."/>
        </authorList>
    </citation>
    <scope>NUCLEOTIDE SEQUENCE</scope>
    <source>
        <strain evidence="2">CBS 955.72</strain>
    </source>
</reference>
<accession>A0AAJ0MHM4</accession>
<gene>
    <name evidence="2" type="ORF">B0T25DRAFT_98373</name>
</gene>
<sequence length="132" mass="13977">MSSHPPAIIMGAELSAMIKSLDGGGAAEQEAKDALNSLYELGRSRNDAAWAQATSNAIKVYAPISQILLRRQSITASCATRTEGGDQGNQGFRWKADLGPNPGRVRLSSVGDSNQTWRQAWPTSSIASSLSS</sequence>
<dbReference type="Proteomes" id="UP001275084">
    <property type="component" value="Unassembled WGS sequence"/>
</dbReference>
<proteinExistence type="predicted"/>
<evidence type="ECO:0000313" key="2">
    <source>
        <dbReference type="EMBL" id="KAK3359434.1"/>
    </source>
</evidence>
<feature type="compositionally biased region" description="Polar residues" evidence="1">
    <location>
        <begin position="110"/>
        <end position="132"/>
    </location>
</feature>
<keyword evidence="3" id="KW-1185">Reference proteome</keyword>
<evidence type="ECO:0000256" key="1">
    <source>
        <dbReference type="SAM" id="MobiDB-lite"/>
    </source>
</evidence>
<protein>
    <submittedName>
        <fullName evidence="2">Uncharacterized protein</fullName>
    </submittedName>
</protein>
<dbReference type="AlphaFoldDB" id="A0AAJ0MHM4"/>
<name>A0AAJ0MHM4_9PEZI</name>
<evidence type="ECO:0000313" key="3">
    <source>
        <dbReference type="Proteomes" id="UP001275084"/>
    </source>
</evidence>
<feature type="region of interest" description="Disordered" evidence="1">
    <location>
        <begin position="80"/>
        <end position="132"/>
    </location>
</feature>
<dbReference type="EMBL" id="JAUIQD010000002">
    <property type="protein sequence ID" value="KAK3359434.1"/>
    <property type="molecule type" value="Genomic_DNA"/>
</dbReference>